<keyword evidence="2" id="KW-1185">Reference proteome</keyword>
<protein>
    <submittedName>
        <fullName evidence="1">Uncharacterized protein</fullName>
    </submittedName>
</protein>
<evidence type="ECO:0000313" key="2">
    <source>
        <dbReference type="Proteomes" id="UP000237347"/>
    </source>
</evidence>
<comment type="caution">
    <text evidence="1">The sequence shown here is derived from an EMBL/GenBank/DDBJ whole genome shotgun (WGS) entry which is preliminary data.</text>
</comment>
<evidence type="ECO:0000313" key="1">
    <source>
        <dbReference type="EMBL" id="KAK7832887.1"/>
    </source>
</evidence>
<dbReference type="AlphaFoldDB" id="A0AAW0K1Z1"/>
<name>A0AAW0K1Z1_QUESU</name>
<gene>
    <name evidence="1" type="ORF">CFP56_026110</name>
</gene>
<dbReference type="EMBL" id="PKMF04000417">
    <property type="protein sequence ID" value="KAK7832887.1"/>
    <property type="molecule type" value="Genomic_DNA"/>
</dbReference>
<proteinExistence type="predicted"/>
<sequence length="146" mass="16787">MLYFSVYVQQRLGKIFLSIMTFHREIMVKFSVELPLNNLVPNQAQQGELEPRPGAAMRDKIDDIFQVEGIEALAMEVKLVFVREILYLETELTSTVGLVWEISYKSLPQSITEEFQKGNPTAIKLNLIGVRVISQKMTGWRKLLKL</sequence>
<organism evidence="1 2">
    <name type="scientific">Quercus suber</name>
    <name type="common">Cork oak</name>
    <dbReference type="NCBI Taxonomy" id="58331"/>
    <lineage>
        <taxon>Eukaryota</taxon>
        <taxon>Viridiplantae</taxon>
        <taxon>Streptophyta</taxon>
        <taxon>Embryophyta</taxon>
        <taxon>Tracheophyta</taxon>
        <taxon>Spermatophyta</taxon>
        <taxon>Magnoliopsida</taxon>
        <taxon>eudicotyledons</taxon>
        <taxon>Gunneridae</taxon>
        <taxon>Pentapetalae</taxon>
        <taxon>rosids</taxon>
        <taxon>fabids</taxon>
        <taxon>Fagales</taxon>
        <taxon>Fagaceae</taxon>
        <taxon>Quercus</taxon>
    </lineage>
</organism>
<dbReference type="Proteomes" id="UP000237347">
    <property type="component" value="Unassembled WGS sequence"/>
</dbReference>
<accession>A0AAW0K1Z1</accession>
<reference evidence="1 2" key="1">
    <citation type="journal article" date="2018" name="Sci. Data">
        <title>The draft genome sequence of cork oak.</title>
        <authorList>
            <person name="Ramos A.M."/>
            <person name="Usie A."/>
            <person name="Barbosa P."/>
            <person name="Barros P.M."/>
            <person name="Capote T."/>
            <person name="Chaves I."/>
            <person name="Simoes F."/>
            <person name="Abreu I."/>
            <person name="Carrasquinho I."/>
            <person name="Faro C."/>
            <person name="Guimaraes J.B."/>
            <person name="Mendonca D."/>
            <person name="Nobrega F."/>
            <person name="Rodrigues L."/>
            <person name="Saibo N.J.M."/>
            <person name="Varela M.C."/>
            <person name="Egas C."/>
            <person name="Matos J."/>
            <person name="Miguel C.M."/>
            <person name="Oliveira M.M."/>
            <person name="Ricardo C.P."/>
            <person name="Goncalves S."/>
        </authorList>
    </citation>
    <scope>NUCLEOTIDE SEQUENCE [LARGE SCALE GENOMIC DNA]</scope>
    <source>
        <strain evidence="2">cv. HL8</strain>
    </source>
</reference>